<keyword evidence="2" id="KW-1185">Reference proteome</keyword>
<comment type="caution">
    <text evidence="1">The sequence shown here is derived from an EMBL/GenBank/DDBJ whole genome shotgun (WGS) entry which is preliminary data.</text>
</comment>
<evidence type="ECO:0000313" key="2">
    <source>
        <dbReference type="Proteomes" id="UP000829447"/>
    </source>
</evidence>
<accession>A0ACC5XF01</accession>
<protein>
    <submittedName>
        <fullName evidence="1">Uncharacterized protein</fullName>
    </submittedName>
</protein>
<organism evidence="1 2">
    <name type="scientific">Pangasianodon gigas</name>
    <name type="common">Mekong giant catfish</name>
    <name type="synonym">Pangasius gigas</name>
    <dbReference type="NCBI Taxonomy" id="30993"/>
    <lineage>
        <taxon>Eukaryota</taxon>
        <taxon>Metazoa</taxon>
        <taxon>Chordata</taxon>
        <taxon>Craniata</taxon>
        <taxon>Vertebrata</taxon>
        <taxon>Euteleostomi</taxon>
        <taxon>Actinopterygii</taxon>
        <taxon>Neopterygii</taxon>
        <taxon>Teleostei</taxon>
        <taxon>Ostariophysi</taxon>
        <taxon>Siluriformes</taxon>
        <taxon>Pangasiidae</taxon>
        <taxon>Pangasianodon</taxon>
    </lineage>
</organism>
<reference evidence="1 2" key="1">
    <citation type="journal article" date="2022" name="bioRxiv">
        <title>An ancient truncated duplication of the anti-Mullerian hormone receptor type 2 gene is a potential conserved master sex determinant in the Pangasiidae catfish family.</title>
        <authorList>
            <person name="Wen M."/>
            <person name="Pan Q."/>
            <person name="Jouanno E."/>
            <person name="Montfort J."/>
            <person name="Zahm M."/>
            <person name="Cabau C."/>
            <person name="Klopp C."/>
            <person name="Iampietro C."/>
            <person name="Roques C."/>
            <person name="Bouchez O."/>
            <person name="Castinel A."/>
            <person name="Donnadieu C."/>
            <person name="Parrinello H."/>
            <person name="Poncet C."/>
            <person name="Belmonte E."/>
            <person name="Gautier V."/>
            <person name="Avarre J.-C."/>
            <person name="Dugue R."/>
            <person name="Gustiano R."/>
            <person name="Ha T.T.T."/>
            <person name="Campet M."/>
            <person name="Sriphairoj K."/>
            <person name="Ribolli J."/>
            <person name="de Almeida F.L."/>
            <person name="Desvignes T."/>
            <person name="Postlethwait J.H."/>
            <person name="Bucao C.F."/>
            <person name="Robinson-Rechavi M."/>
            <person name="Bobe J."/>
            <person name="Herpin A."/>
            <person name="Guiguen Y."/>
        </authorList>
    </citation>
    <scope>NUCLEOTIDE SEQUENCE [LARGE SCALE GENOMIC DNA]</scope>
    <source>
        <strain evidence="1">YG-Dec2019</strain>
    </source>
</reference>
<dbReference type="EMBL" id="CM040472">
    <property type="protein sequence ID" value="MCI4389380.1"/>
    <property type="molecule type" value="Genomic_DNA"/>
</dbReference>
<sequence>MDGDMDDDCPVCKGPLQNPSQPISCCRKVFCQSCLRQAILVRPQCPYCRSPINDRAGLAFRSAIPCTVNLQGSDAFLPTTRTVGPNVQALLSRLRAASAQASQTASAPNASLPNQVAANAAVQDTAHSADRSLRRPVPRPRLQANIQVALVVSVTPASNPVSIQANTSPQPDLQSDNPDDMDWRSQITMMENASHSGNILRTYNCPYCQEGGLDDLDLRDHCNDNHLNDLRQVVCPVCVSLPHGNPTYCSRDFIGHLNLRHSYYIDDITNIHQNDDINLQDAILRSWQQT</sequence>
<proteinExistence type="predicted"/>
<dbReference type="Proteomes" id="UP000829447">
    <property type="component" value="Linkage Group LG19"/>
</dbReference>
<name>A0ACC5XF01_PANGG</name>
<evidence type="ECO:0000313" key="1">
    <source>
        <dbReference type="EMBL" id="MCI4389380.1"/>
    </source>
</evidence>
<gene>
    <name evidence="1" type="ORF">PGIGA_G00097270</name>
</gene>